<sequence length="42" mass="4751">MALLYNQQQSPLVKIVYSKVITNGKVELVPLQLYADGSLRRC</sequence>
<keyword evidence="2" id="KW-1185">Reference proteome</keyword>
<dbReference type="eggNOG" id="ENOG5033MCY">
    <property type="taxonomic scope" value="Bacteria"/>
</dbReference>
<proteinExistence type="predicted"/>
<name>K9TV04_CHRTP</name>
<evidence type="ECO:0000313" key="1">
    <source>
        <dbReference type="EMBL" id="AFY86223.1"/>
    </source>
</evidence>
<dbReference type="HOGENOM" id="CLU_218649_0_0_3"/>
<organism evidence="1 2">
    <name type="scientific">Chroococcidiopsis thermalis (strain PCC 7203)</name>
    <dbReference type="NCBI Taxonomy" id="251229"/>
    <lineage>
        <taxon>Bacteria</taxon>
        <taxon>Bacillati</taxon>
        <taxon>Cyanobacteriota</taxon>
        <taxon>Cyanophyceae</taxon>
        <taxon>Chroococcidiopsidales</taxon>
        <taxon>Chroococcidiopsidaceae</taxon>
        <taxon>Chroococcidiopsis</taxon>
    </lineage>
</organism>
<reference evidence="1 2" key="1">
    <citation type="submission" date="2012-06" db="EMBL/GenBank/DDBJ databases">
        <title>Finished chromosome of genome of Chroococcidiopsis thermalis PCC 7203.</title>
        <authorList>
            <consortium name="US DOE Joint Genome Institute"/>
            <person name="Gugger M."/>
            <person name="Coursin T."/>
            <person name="Rippka R."/>
            <person name="Tandeau De Marsac N."/>
            <person name="Huntemann M."/>
            <person name="Wei C.-L."/>
            <person name="Han J."/>
            <person name="Detter J.C."/>
            <person name="Han C."/>
            <person name="Tapia R."/>
            <person name="Davenport K."/>
            <person name="Daligault H."/>
            <person name="Erkkila T."/>
            <person name="Gu W."/>
            <person name="Munk A.C.C."/>
            <person name="Teshima H."/>
            <person name="Xu Y."/>
            <person name="Chain P."/>
            <person name="Chen A."/>
            <person name="Krypides N."/>
            <person name="Mavromatis K."/>
            <person name="Markowitz V."/>
            <person name="Szeto E."/>
            <person name="Ivanova N."/>
            <person name="Mikhailova N."/>
            <person name="Ovchinnikova G."/>
            <person name="Pagani I."/>
            <person name="Pati A."/>
            <person name="Goodwin L."/>
            <person name="Peters L."/>
            <person name="Pitluck S."/>
            <person name="Woyke T."/>
            <person name="Kerfeld C."/>
        </authorList>
    </citation>
    <scope>NUCLEOTIDE SEQUENCE [LARGE SCALE GENOMIC DNA]</scope>
    <source>
        <strain evidence="1 2">PCC 7203</strain>
    </source>
</reference>
<dbReference type="InParanoid" id="K9TV04"/>
<dbReference type="RefSeq" id="WP_015152774.1">
    <property type="nucleotide sequence ID" value="NC_019695.1"/>
</dbReference>
<protein>
    <submittedName>
        <fullName evidence="1">Uncharacterized protein</fullName>
    </submittedName>
</protein>
<dbReference type="EMBL" id="CP003597">
    <property type="protein sequence ID" value="AFY86223.1"/>
    <property type="molecule type" value="Genomic_DNA"/>
</dbReference>
<dbReference type="Proteomes" id="UP000010384">
    <property type="component" value="Chromosome"/>
</dbReference>
<gene>
    <name evidence="1" type="ORF">Chro_0677</name>
</gene>
<dbReference type="AlphaFoldDB" id="K9TV04"/>
<evidence type="ECO:0000313" key="2">
    <source>
        <dbReference type="Proteomes" id="UP000010384"/>
    </source>
</evidence>
<dbReference type="KEGG" id="cthe:Chro_0677"/>
<accession>K9TV04</accession>